<dbReference type="Pfam" id="PF13833">
    <property type="entry name" value="EF-hand_8"/>
    <property type="match status" value="1"/>
</dbReference>
<sequence>MGGRISRIPCPGGGAGSCGLPVFVPAQSSSPLDTTVKVGANETTGHDSSFTLSLDGVECQVVRYPYVHLVLGEYCTSKVDVQNVYAVPQFHGGMTGHVIASALNVAQTSHSYGDFMLLARAAESKQENPSLYMVEMAWVQSNLHLRALEAIEFLEIFLSMNPDSSGHVEFHDFLRALKLKPCGLLKSDVDTKAHILKQPLFHHACELAFSECDIKRKELHFEARVSLTVPNVNYDEIHGLFSLFDMDNDGKISKDDFVSCLRRCPLLIALFAPKLLQRSSSIATQSLVEEERSKYYLEFAFEGIPSVERSFIV</sequence>
<feature type="domain" description="EF-hand" evidence="2">
    <location>
        <begin position="232"/>
        <end position="267"/>
    </location>
</feature>
<evidence type="ECO:0000259" key="2">
    <source>
        <dbReference type="PROSITE" id="PS50222"/>
    </source>
</evidence>
<comment type="caution">
    <text evidence="3">The sequence shown here is derived from an EMBL/GenBank/DDBJ whole genome shotgun (WGS) entry which is preliminary data.</text>
</comment>
<dbReference type="AlphaFoldDB" id="A0AAE2C7B1"/>
<accession>A0AAE2C7B1</accession>
<evidence type="ECO:0000256" key="1">
    <source>
        <dbReference type="ARBA" id="ARBA00022837"/>
    </source>
</evidence>
<evidence type="ECO:0000313" key="3">
    <source>
        <dbReference type="EMBL" id="KAK4411335.1"/>
    </source>
</evidence>
<dbReference type="GO" id="GO:0005509">
    <property type="term" value="F:calcium ion binding"/>
    <property type="evidence" value="ECO:0007669"/>
    <property type="project" value="InterPro"/>
</dbReference>
<dbReference type="InterPro" id="IPR018247">
    <property type="entry name" value="EF_Hand_1_Ca_BS"/>
</dbReference>
<dbReference type="InterPro" id="IPR002048">
    <property type="entry name" value="EF_hand_dom"/>
</dbReference>
<dbReference type="EMBL" id="JACGWL010000001">
    <property type="protein sequence ID" value="KAK4411335.1"/>
    <property type="molecule type" value="Genomic_DNA"/>
</dbReference>
<reference evidence="3" key="1">
    <citation type="submission" date="2020-06" db="EMBL/GenBank/DDBJ databases">
        <authorList>
            <person name="Li T."/>
            <person name="Hu X."/>
            <person name="Zhang T."/>
            <person name="Song X."/>
            <person name="Zhang H."/>
            <person name="Dai N."/>
            <person name="Sheng W."/>
            <person name="Hou X."/>
            <person name="Wei L."/>
        </authorList>
    </citation>
    <scope>NUCLEOTIDE SEQUENCE</scope>
    <source>
        <strain evidence="3">K16</strain>
        <tissue evidence="3">Leaf</tissue>
    </source>
</reference>
<dbReference type="PROSITE" id="PS00018">
    <property type="entry name" value="EF_HAND_1"/>
    <property type="match status" value="1"/>
</dbReference>
<feature type="domain" description="EF-hand" evidence="2">
    <location>
        <begin position="148"/>
        <end position="183"/>
    </location>
</feature>
<keyword evidence="3" id="KW-0012">Acyltransferase</keyword>
<keyword evidence="3" id="KW-0808">Transferase</keyword>
<dbReference type="GO" id="GO:0016746">
    <property type="term" value="F:acyltransferase activity"/>
    <property type="evidence" value="ECO:0007669"/>
    <property type="project" value="UniProtKB-KW"/>
</dbReference>
<evidence type="ECO:0000313" key="4">
    <source>
        <dbReference type="Proteomes" id="UP001289374"/>
    </source>
</evidence>
<dbReference type="SUPFAM" id="SSF47473">
    <property type="entry name" value="EF-hand"/>
    <property type="match status" value="1"/>
</dbReference>
<protein>
    <submittedName>
        <fullName evidence="3">Lysophospholipid acyltransferase LPEAT2</fullName>
    </submittedName>
</protein>
<dbReference type="InterPro" id="IPR011992">
    <property type="entry name" value="EF-hand-dom_pair"/>
</dbReference>
<dbReference type="Proteomes" id="UP001289374">
    <property type="component" value="Unassembled WGS sequence"/>
</dbReference>
<reference evidence="3" key="2">
    <citation type="journal article" date="2024" name="Plant">
        <title>Genomic evolution and insights into agronomic trait innovations of Sesamum species.</title>
        <authorList>
            <person name="Miao H."/>
            <person name="Wang L."/>
            <person name="Qu L."/>
            <person name="Liu H."/>
            <person name="Sun Y."/>
            <person name="Le M."/>
            <person name="Wang Q."/>
            <person name="Wei S."/>
            <person name="Zheng Y."/>
            <person name="Lin W."/>
            <person name="Duan Y."/>
            <person name="Cao H."/>
            <person name="Xiong S."/>
            <person name="Wang X."/>
            <person name="Wei L."/>
            <person name="Li C."/>
            <person name="Ma Q."/>
            <person name="Ju M."/>
            <person name="Zhao R."/>
            <person name="Li G."/>
            <person name="Mu C."/>
            <person name="Tian Q."/>
            <person name="Mei H."/>
            <person name="Zhang T."/>
            <person name="Gao T."/>
            <person name="Zhang H."/>
        </authorList>
    </citation>
    <scope>NUCLEOTIDE SEQUENCE</scope>
    <source>
        <strain evidence="3">K16</strain>
    </source>
</reference>
<keyword evidence="4" id="KW-1185">Reference proteome</keyword>
<dbReference type="SMART" id="SM00054">
    <property type="entry name" value="EFh"/>
    <property type="match status" value="2"/>
</dbReference>
<name>A0AAE2C7B1_9LAMI</name>
<proteinExistence type="predicted"/>
<gene>
    <name evidence="3" type="ORF">Sango_0206500</name>
</gene>
<organism evidence="3 4">
    <name type="scientific">Sesamum angolense</name>
    <dbReference type="NCBI Taxonomy" id="2727404"/>
    <lineage>
        <taxon>Eukaryota</taxon>
        <taxon>Viridiplantae</taxon>
        <taxon>Streptophyta</taxon>
        <taxon>Embryophyta</taxon>
        <taxon>Tracheophyta</taxon>
        <taxon>Spermatophyta</taxon>
        <taxon>Magnoliopsida</taxon>
        <taxon>eudicotyledons</taxon>
        <taxon>Gunneridae</taxon>
        <taxon>Pentapetalae</taxon>
        <taxon>asterids</taxon>
        <taxon>lamiids</taxon>
        <taxon>Lamiales</taxon>
        <taxon>Pedaliaceae</taxon>
        <taxon>Sesamum</taxon>
    </lineage>
</organism>
<dbReference type="PROSITE" id="PS51257">
    <property type="entry name" value="PROKAR_LIPOPROTEIN"/>
    <property type="match status" value="1"/>
</dbReference>
<dbReference type="Gene3D" id="1.10.238.10">
    <property type="entry name" value="EF-hand"/>
    <property type="match status" value="1"/>
</dbReference>
<keyword evidence="1" id="KW-0106">Calcium</keyword>
<dbReference type="PROSITE" id="PS50222">
    <property type="entry name" value="EF_HAND_2"/>
    <property type="match status" value="2"/>
</dbReference>